<evidence type="ECO:0000313" key="1">
    <source>
        <dbReference type="EMBL" id="WIY49515.1"/>
    </source>
</evidence>
<dbReference type="EMBL" id="CP127363">
    <property type="protein sequence ID" value="WIY49515.1"/>
    <property type="molecule type" value="Genomic_DNA"/>
</dbReference>
<dbReference type="RefSeq" id="WP_011797300.1">
    <property type="nucleotide sequence ID" value="NZ_CP023687.1"/>
</dbReference>
<organism evidence="1 2">
    <name type="scientific">Paracidovorax citrulli</name>
    <name type="common">Acidovorax citrulli</name>
    <dbReference type="NCBI Taxonomy" id="80869"/>
    <lineage>
        <taxon>Bacteria</taxon>
        <taxon>Pseudomonadati</taxon>
        <taxon>Pseudomonadota</taxon>
        <taxon>Betaproteobacteria</taxon>
        <taxon>Burkholderiales</taxon>
        <taxon>Comamonadaceae</taxon>
        <taxon>Paracidovorax</taxon>
    </lineage>
</organism>
<dbReference type="InterPro" id="IPR046560">
    <property type="entry name" value="DUF6714"/>
</dbReference>
<gene>
    <name evidence="1" type="ORF">QRO08_02805</name>
</gene>
<accession>A0ABY9ARG0</accession>
<protein>
    <submittedName>
        <fullName evidence="1">Uncharacterized protein</fullName>
    </submittedName>
</protein>
<sequence length="204" mass="23887">MHGTPMVENNPVNLQILKERKKAASLAPSLAKRYESMLLAAFPESYPEGELFIKNTFTGDDREDYLRFFSLFNGKKWTEVDIEKIEDIYIQHSRLTTSGSIYYLPVFLKYFFDLKNIDNEFFIYLMFDLENGFDEHTPENLDDSLKGKKKLERKYLSFEKINPIQSKLVATFLVNAANLLPEESYEGKQAQRALTNYWGNFLLF</sequence>
<reference evidence="1 2" key="1">
    <citation type="submission" date="2023-06" db="EMBL/GenBank/DDBJ databases">
        <authorList>
            <person name="Ham H."/>
            <person name="Park D.S."/>
        </authorList>
    </citation>
    <scope>NUCLEOTIDE SEQUENCE [LARGE SCALE GENOMIC DNA]</scope>
    <source>
        <strain evidence="1 2">KACC 17005</strain>
    </source>
</reference>
<name>A0ABY9ARG0_PARCI</name>
<dbReference type="Pfam" id="PF20461">
    <property type="entry name" value="DUF6714"/>
    <property type="match status" value="1"/>
</dbReference>
<proteinExistence type="predicted"/>
<keyword evidence="2" id="KW-1185">Reference proteome</keyword>
<dbReference type="Proteomes" id="UP001242732">
    <property type="component" value="Chromosome"/>
</dbReference>
<dbReference type="GeneID" id="79789260"/>
<evidence type="ECO:0000313" key="2">
    <source>
        <dbReference type="Proteomes" id="UP001242732"/>
    </source>
</evidence>